<protein>
    <recommendedName>
        <fullName evidence="1">C-type lectin domain-containing protein</fullName>
    </recommendedName>
</protein>
<dbReference type="InterPro" id="IPR001304">
    <property type="entry name" value="C-type_lectin-like"/>
</dbReference>
<dbReference type="PROSITE" id="PS50041">
    <property type="entry name" value="C_TYPE_LECTIN_2"/>
    <property type="match status" value="1"/>
</dbReference>
<evidence type="ECO:0000259" key="1">
    <source>
        <dbReference type="PROSITE" id="PS50041"/>
    </source>
</evidence>
<evidence type="ECO:0000313" key="2">
    <source>
        <dbReference type="EMBL" id="KAK2552084.1"/>
    </source>
</evidence>
<dbReference type="EMBL" id="JARQWQ010000090">
    <property type="protein sequence ID" value="KAK2552084.1"/>
    <property type="molecule type" value="Genomic_DNA"/>
</dbReference>
<reference evidence="2" key="2">
    <citation type="journal article" date="2023" name="Science">
        <title>Genomic signatures of disease resistance in endangered staghorn corals.</title>
        <authorList>
            <person name="Vollmer S.V."/>
            <person name="Selwyn J.D."/>
            <person name="Despard B.A."/>
            <person name="Roesel C.L."/>
        </authorList>
    </citation>
    <scope>NUCLEOTIDE SEQUENCE</scope>
    <source>
        <strain evidence="2">K2</strain>
    </source>
</reference>
<accession>A0AAD9Q055</accession>
<dbReference type="Proteomes" id="UP001249851">
    <property type="component" value="Unassembled WGS sequence"/>
</dbReference>
<gene>
    <name evidence="2" type="ORF">P5673_026829</name>
</gene>
<dbReference type="AlphaFoldDB" id="A0AAD9Q055"/>
<comment type="caution">
    <text evidence="2">The sequence shown here is derived from an EMBL/GenBank/DDBJ whole genome shotgun (WGS) entry which is preliminary data.</text>
</comment>
<dbReference type="Gene3D" id="3.10.100.10">
    <property type="entry name" value="Mannose-Binding Protein A, subunit A"/>
    <property type="match status" value="1"/>
</dbReference>
<keyword evidence="3" id="KW-1185">Reference proteome</keyword>
<organism evidence="2 3">
    <name type="scientific">Acropora cervicornis</name>
    <name type="common">Staghorn coral</name>
    <dbReference type="NCBI Taxonomy" id="6130"/>
    <lineage>
        <taxon>Eukaryota</taxon>
        <taxon>Metazoa</taxon>
        <taxon>Cnidaria</taxon>
        <taxon>Anthozoa</taxon>
        <taxon>Hexacorallia</taxon>
        <taxon>Scleractinia</taxon>
        <taxon>Astrocoeniina</taxon>
        <taxon>Acroporidae</taxon>
        <taxon>Acropora</taxon>
    </lineage>
</organism>
<name>A0AAD9Q055_ACRCE</name>
<sequence length="180" mass="20639">MADKCSDGWKNLNDSCYFFADYAQASFSETGEVCGDLDAQLIVIYIYSLEEYDFLHNSLKGKIIWLGIRRRLDLPSSRRQLNGNKVNFNEVSENEAHRFVANHYSHCGSRKDYICVEAHWREWHLVMCSYNEHPSLRSNKNGTLLNCNNVSMSLVLSGDGNLVGKNKTLSIFAKKFKLDN</sequence>
<dbReference type="InterPro" id="IPR016187">
    <property type="entry name" value="CTDL_fold"/>
</dbReference>
<dbReference type="InterPro" id="IPR016186">
    <property type="entry name" value="C-type_lectin-like/link_sf"/>
</dbReference>
<reference evidence="2" key="1">
    <citation type="journal article" date="2023" name="G3 (Bethesda)">
        <title>Whole genome assembly and annotation of the endangered Caribbean coral Acropora cervicornis.</title>
        <authorList>
            <person name="Selwyn J.D."/>
            <person name="Vollmer S.V."/>
        </authorList>
    </citation>
    <scope>NUCLEOTIDE SEQUENCE</scope>
    <source>
        <strain evidence="2">K2</strain>
    </source>
</reference>
<dbReference type="SUPFAM" id="SSF56436">
    <property type="entry name" value="C-type lectin-like"/>
    <property type="match status" value="1"/>
</dbReference>
<proteinExistence type="predicted"/>
<evidence type="ECO:0000313" key="3">
    <source>
        <dbReference type="Proteomes" id="UP001249851"/>
    </source>
</evidence>
<feature type="domain" description="C-type lectin" evidence="1">
    <location>
        <begin position="12"/>
        <end position="129"/>
    </location>
</feature>